<organism evidence="1 2">
    <name type="scientific">Catharanthus roseus</name>
    <name type="common">Madagascar periwinkle</name>
    <name type="synonym">Vinca rosea</name>
    <dbReference type="NCBI Taxonomy" id="4058"/>
    <lineage>
        <taxon>Eukaryota</taxon>
        <taxon>Viridiplantae</taxon>
        <taxon>Streptophyta</taxon>
        <taxon>Embryophyta</taxon>
        <taxon>Tracheophyta</taxon>
        <taxon>Spermatophyta</taxon>
        <taxon>Magnoliopsida</taxon>
        <taxon>eudicotyledons</taxon>
        <taxon>Gunneridae</taxon>
        <taxon>Pentapetalae</taxon>
        <taxon>asterids</taxon>
        <taxon>lamiids</taxon>
        <taxon>Gentianales</taxon>
        <taxon>Apocynaceae</taxon>
        <taxon>Rauvolfioideae</taxon>
        <taxon>Vinceae</taxon>
        <taxon>Catharanthinae</taxon>
        <taxon>Catharanthus</taxon>
    </lineage>
</organism>
<evidence type="ECO:0000313" key="2">
    <source>
        <dbReference type="Proteomes" id="UP001060085"/>
    </source>
</evidence>
<evidence type="ECO:0000313" key="1">
    <source>
        <dbReference type="EMBL" id="KAI5658402.1"/>
    </source>
</evidence>
<reference evidence="2" key="1">
    <citation type="journal article" date="2023" name="Nat. Plants">
        <title>Single-cell RNA sequencing provides a high-resolution roadmap for understanding the multicellular compartmentation of specialized metabolism.</title>
        <authorList>
            <person name="Sun S."/>
            <person name="Shen X."/>
            <person name="Li Y."/>
            <person name="Li Y."/>
            <person name="Wang S."/>
            <person name="Li R."/>
            <person name="Zhang H."/>
            <person name="Shen G."/>
            <person name="Guo B."/>
            <person name="Wei J."/>
            <person name="Xu J."/>
            <person name="St-Pierre B."/>
            <person name="Chen S."/>
            <person name="Sun C."/>
        </authorList>
    </citation>
    <scope>NUCLEOTIDE SEQUENCE [LARGE SCALE GENOMIC DNA]</scope>
</reference>
<protein>
    <submittedName>
        <fullName evidence="1">Uncharacterized protein</fullName>
    </submittedName>
</protein>
<name>A0ACC0AD96_CATRO</name>
<sequence>MRCYRVKKFHTEHNYVLAIPRDVHFLRSHRNVSILCIAETQPMGIGIPQMIGYQSHQCRRYSKPDCIEKHLRNLQKIQDRWDPILILFRLSRLRIFKNPKMFHNKRWTQNANSANVYRRVSIEVVKSWTNLVMKIKLKSSLILISLIQKLLQLKAIILKMLIIKGNPDNVNVVGCFCLTTLELFPHFGVVIPISVIVEIGGCDSPCVVKFEGCIPFSILGL</sequence>
<keyword evidence="2" id="KW-1185">Reference proteome</keyword>
<comment type="caution">
    <text evidence="1">The sequence shown here is derived from an EMBL/GenBank/DDBJ whole genome shotgun (WGS) entry which is preliminary data.</text>
</comment>
<proteinExistence type="predicted"/>
<gene>
    <name evidence="1" type="ORF">M9H77_27195</name>
</gene>
<dbReference type="Proteomes" id="UP001060085">
    <property type="component" value="Linkage Group LG06"/>
</dbReference>
<accession>A0ACC0AD96</accession>
<dbReference type="EMBL" id="CM044706">
    <property type="protein sequence ID" value="KAI5658402.1"/>
    <property type="molecule type" value="Genomic_DNA"/>
</dbReference>